<dbReference type="Pfam" id="PF10067">
    <property type="entry name" value="DUF2306"/>
    <property type="match status" value="1"/>
</dbReference>
<feature type="transmembrane region" description="Helical" evidence="1">
    <location>
        <begin position="194"/>
        <end position="212"/>
    </location>
</feature>
<dbReference type="RefSeq" id="WP_169642066.1">
    <property type="nucleotide sequence ID" value="NZ_CP048788.1"/>
</dbReference>
<evidence type="ECO:0000313" key="2">
    <source>
        <dbReference type="EMBL" id="QJF52849.1"/>
    </source>
</evidence>
<reference evidence="2 3" key="1">
    <citation type="submission" date="2020-02" db="EMBL/GenBank/DDBJ databases">
        <title>Genome sequence of Roseobacter ponti.</title>
        <authorList>
            <person name="Hollensteiner J."/>
            <person name="Schneider D."/>
            <person name="Poehlein A."/>
            <person name="Daniel R."/>
        </authorList>
    </citation>
    <scope>NUCLEOTIDE SEQUENCE [LARGE SCALE GENOMIC DNA]</scope>
    <source>
        <strain evidence="2 3">DSM 106830</strain>
    </source>
</reference>
<evidence type="ECO:0000313" key="3">
    <source>
        <dbReference type="Proteomes" id="UP000503308"/>
    </source>
</evidence>
<protein>
    <submittedName>
        <fullName evidence="2">DUF2306 domain-containing protein</fullName>
    </submittedName>
</protein>
<organism evidence="2 3">
    <name type="scientific">Roseobacter ponti</name>
    <dbReference type="NCBI Taxonomy" id="1891787"/>
    <lineage>
        <taxon>Bacteria</taxon>
        <taxon>Pseudomonadati</taxon>
        <taxon>Pseudomonadota</taxon>
        <taxon>Alphaproteobacteria</taxon>
        <taxon>Rhodobacterales</taxon>
        <taxon>Roseobacteraceae</taxon>
        <taxon>Roseobacter</taxon>
    </lineage>
</organism>
<dbReference type="AlphaFoldDB" id="A0A858SV63"/>
<name>A0A858SV63_9RHOB</name>
<feature type="transmembrane region" description="Helical" evidence="1">
    <location>
        <begin position="123"/>
        <end position="142"/>
    </location>
</feature>
<keyword evidence="1" id="KW-0472">Membrane</keyword>
<accession>A0A858SV63</accession>
<keyword evidence="3" id="KW-1185">Reference proteome</keyword>
<proteinExistence type="predicted"/>
<evidence type="ECO:0000256" key="1">
    <source>
        <dbReference type="SAM" id="Phobius"/>
    </source>
</evidence>
<feature type="transmembrane region" description="Helical" evidence="1">
    <location>
        <begin position="12"/>
        <end position="37"/>
    </location>
</feature>
<dbReference type="InterPro" id="IPR018750">
    <property type="entry name" value="DUF2306_membrane"/>
</dbReference>
<feature type="transmembrane region" description="Helical" evidence="1">
    <location>
        <begin position="154"/>
        <end position="174"/>
    </location>
</feature>
<keyword evidence="1" id="KW-1133">Transmembrane helix</keyword>
<feature type="transmembrane region" description="Helical" evidence="1">
    <location>
        <begin position="90"/>
        <end position="111"/>
    </location>
</feature>
<keyword evidence="1" id="KW-0812">Transmembrane</keyword>
<dbReference type="EMBL" id="CP048788">
    <property type="protein sequence ID" value="QJF52849.1"/>
    <property type="molecule type" value="Genomic_DNA"/>
</dbReference>
<dbReference type="KEGG" id="rpon:G3256_17555"/>
<sequence>MTRTAPQLLRLAALFLLALMILPFALYALVTGLSGLVPDDAPRGRFFTPGAPLLNGAVFVHMMAGGLLSLLVFLQLVPGIRLRWPLVHRLTGRLLIAAALITGAGGLIFIAGRGTIGGPPMNAGFALYGALMILAACEVLRHAHAGRYDRHRRWALRLFVLAIGSWLYRVHYGIWDMLGYEAGMATDFRSSFDLVQNVAFYLPYLIVLELWMRRRPVTVQRAISTQTRR</sequence>
<dbReference type="Proteomes" id="UP000503308">
    <property type="component" value="Chromosome"/>
</dbReference>
<gene>
    <name evidence="2" type="ORF">G3256_17555</name>
</gene>
<feature type="transmembrane region" description="Helical" evidence="1">
    <location>
        <begin position="57"/>
        <end position="78"/>
    </location>
</feature>